<sequence>MTASVKMGCNVDFFSSIDLIDNLEEDIESQLKQLSVYTFSNFLSNDDVQKFMRTMGTIPSMPTMRYVYTYYLFKKVGPLMGNTEIVDYFHEKVINVSDATIAQVYDGCHAVSLLERAKICGLIERCTRGQSLNILWNTLRDGMISSSKFHWAVKQQSNTKKIFGIWPIVNDYYFAGPLAFGLRCEGTVKNILKHLILDQYIIFDDCGFLQSPYDGIFGISLDLCANVSQDNSGILQFSPDTCIYEIKCRFKYLFSKSGCDDLAIKYDELYKNPCRETMINFILAIKKPAIEYVAPGRLPSEADYLLAEHKDWAIHPKKKRKLTPLHKDISLCLRANCVVDSTVYILTDPLDCGGQITIKAKFELDVFTNPCHSYFYQLLLQYKVVKDYIHLGPFYSKLGTLKTYIVTAFFRKRHHTDPSDCYVGSEKLENSLEIPVVLIITPVVIPAETILNSVEKAATFWAKASEETFEAAPWVSSAVYANGVITP</sequence>
<dbReference type="EMBL" id="OQ999783">
    <property type="protein sequence ID" value="WIM51682.1"/>
    <property type="molecule type" value="Genomic_DNA"/>
</dbReference>
<dbReference type="Pfam" id="PF01771">
    <property type="entry name" value="Viral_alk_exo"/>
    <property type="match status" value="1"/>
</dbReference>
<evidence type="ECO:0000256" key="5">
    <source>
        <dbReference type="ARBA" id="ARBA00022801"/>
    </source>
</evidence>
<evidence type="ECO:0000256" key="7">
    <source>
        <dbReference type="ARBA" id="ARBA00023200"/>
    </source>
</evidence>
<evidence type="ECO:0000313" key="8">
    <source>
        <dbReference type="EMBL" id="WIM51682.1"/>
    </source>
</evidence>
<keyword evidence="6 8" id="KW-0269">Exonuclease</keyword>
<proteinExistence type="inferred from homology"/>
<evidence type="ECO:0000256" key="6">
    <source>
        <dbReference type="ARBA" id="ARBA00022839"/>
    </source>
</evidence>
<evidence type="ECO:0000256" key="1">
    <source>
        <dbReference type="ARBA" id="ARBA00022562"/>
    </source>
</evidence>
<name>A0A9Y2DY33_9GAMA</name>
<evidence type="ECO:0000256" key="4">
    <source>
        <dbReference type="ARBA" id="ARBA00022759"/>
    </source>
</evidence>
<accession>A0A9Y2DY33</accession>
<evidence type="ECO:0000256" key="3">
    <source>
        <dbReference type="ARBA" id="ARBA00022722"/>
    </source>
</evidence>
<reference evidence="8" key="1">
    <citation type="submission" date="2023-04" db="EMBL/GenBank/DDBJ databases">
        <authorList>
            <person name="Narayanan A."/>
            <person name="Sebastian A."/>
            <person name="Vandergrift K."/>
            <person name="Albert I."/>
            <person name="Jose J."/>
        </authorList>
    </citation>
    <scope>NUCLEOTIDE SEQUENCE</scope>
    <source>
        <strain evidence="8">Centre County</strain>
    </source>
</reference>
<dbReference type="GO" id="GO:0004527">
    <property type="term" value="F:exonuclease activity"/>
    <property type="evidence" value="ECO:0007669"/>
    <property type="project" value="UniProtKB-KW"/>
</dbReference>
<dbReference type="EC" id="3.1.-.-" evidence="8"/>
<dbReference type="InterPro" id="IPR034720">
    <property type="entry name" value="Viral_alk_exo"/>
</dbReference>
<keyword evidence="5 8" id="KW-0378">Hydrolase</keyword>
<dbReference type="GO" id="GO:0004519">
    <property type="term" value="F:endonuclease activity"/>
    <property type="evidence" value="ECO:0007669"/>
    <property type="project" value="UniProtKB-KW"/>
</dbReference>
<keyword evidence="3" id="KW-0540">Nuclease</keyword>
<evidence type="ECO:0000256" key="2">
    <source>
        <dbReference type="ARBA" id="ARBA00022581"/>
    </source>
</evidence>
<dbReference type="PRINTS" id="PR00924">
    <property type="entry name" value="ALKEXNUCLASE"/>
</dbReference>
<dbReference type="Gene3D" id="1.20.120.860">
    <property type="entry name" value="Herpesvirus alkaline exonuclease, N-terminal domain"/>
    <property type="match status" value="1"/>
</dbReference>
<dbReference type="InterPro" id="IPR001616">
    <property type="entry name" value="Herpes_alk_exo"/>
</dbReference>
<dbReference type="GO" id="GO:0003677">
    <property type="term" value="F:DNA binding"/>
    <property type="evidence" value="ECO:0007669"/>
    <property type="project" value="InterPro"/>
</dbReference>
<keyword evidence="7" id="KW-1035">Host cytoplasm</keyword>
<keyword evidence="4" id="KW-0255">Endonuclease</keyword>
<gene>
    <name evidence="8" type="ORF">ADFBMEEK_00048</name>
</gene>
<keyword evidence="1" id="KW-1048">Host nucleus</keyword>
<keyword evidence="2" id="KW-0945">Host-virus interaction</keyword>
<protein>
    <submittedName>
        <fullName evidence="8">Shutoff alkaline exonuclease</fullName>
        <ecNumber evidence="8">3.1.-.-</ecNumber>
    </submittedName>
</protein>
<dbReference type="InterPro" id="IPR011335">
    <property type="entry name" value="Restrct_endonuc-II-like"/>
</dbReference>
<organism evidence="8">
    <name type="scientific">Peromyscus leucopus gammaherpesvirus</name>
    <dbReference type="NCBI Taxonomy" id="3048761"/>
    <lineage>
        <taxon>Viruses</taxon>
        <taxon>Duplodnaviria</taxon>
        <taxon>Heunggongvirae</taxon>
        <taxon>Peploviricota</taxon>
        <taxon>Herviviricetes</taxon>
        <taxon>Herpesvirales</taxon>
        <taxon>Orthoherpesviridae</taxon>
        <taxon>Gammaherpesvirinae</taxon>
    </lineage>
</organism>
<dbReference type="SUPFAM" id="SSF52980">
    <property type="entry name" value="Restriction endonuclease-like"/>
    <property type="match status" value="1"/>
</dbReference>
<dbReference type="HAMAP" id="MF_04009">
    <property type="entry name" value="HSV_AN"/>
    <property type="match status" value="1"/>
</dbReference>